<dbReference type="RefSeq" id="WP_072722489.1">
    <property type="nucleotide sequence ID" value="NZ_LN889815.1"/>
</dbReference>
<evidence type="ECO:0000313" key="2">
    <source>
        <dbReference type="Proteomes" id="UP000184315"/>
    </source>
</evidence>
<reference evidence="2" key="1">
    <citation type="submission" date="2015-10" db="EMBL/GenBank/DDBJ databases">
        <authorList>
            <person name="Regsiter A."/>
            <person name="william w."/>
        </authorList>
    </citation>
    <scope>NUCLEOTIDE SEQUENCE [LARGE SCALE GENOMIC DNA]</scope>
</reference>
<dbReference type="OrthoDB" id="451343at2"/>
<protein>
    <submittedName>
        <fullName evidence="1">Uncharacterized protein</fullName>
    </submittedName>
</protein>
<proteinExistence type="predicted"/>
<sequence>MLNLSKIYSSSITSDWINLLMGKTSEPQLSLPNFRVSRVLAPVKIHQVTEPFLKGTFVTNGKYFGVVSQVISNSHYAIQISWWESNSEQVSEKFCYSWDMLQALKIKPLDLFIPQKTLLTIPNGTLVITETGELIQLSQTLFWLKSVDEAGYHLLNQNESWLFPLKDFPGIPYACLIDLPSKNILDAAKNLSLTELKVRANLWLALNSPQNLLEQLHSSPNLASALKKAFIQSKYLQAEQFLGEDLQTAWQDAFLSYLEEKKRTVGLWGYQVSSSVVQSTLKSRLNSSKECNYNYKFGQVIELKLNSKKPVIIRWEPDENNISYDDLELKNNSISPILPFVKLSEQVGYRTSADHKFYQAIVGFSSKAVAQSWWRSLKQELGYLSNLMPSYHPSFNPISELMPSLKYFYWAENPRQKTHTARLKHLKQVASWNLKKAYEF</sequence>
<dbReference type="Proteomes" id="UP000184315">
    <property type="component" value="Unassembled WGS sequence"/>
</dbReference>
<dbReference type="AlphaFoldDB" id="A0A1J1LU39"/>
<organism evidence="1 2">
    <name type="scientific">Planktothrix tepida PCC 9214</name>
    <dbReference type="NCBI Taxonomy" id="671072"/>
    <lineage>
        <taxon>Bacteria</taxon>
        <taxon>Bacillati</taxon>
        <taxon>Cyanobacteriota</taxon>
        <taxon>Cyanophyceae</taxon>
        <taxon>Oscillatoriophycideae</taxon>
        <taxon>Oscillatoriales</taxon>
        <taxon>Microcoleaceae</taxon>
        <taxon>Planktothrix</taxon>
    </lineage>
</organism>
<keyword evidence="2" id="KW-1185">Reference proteome</keyword>
<name>A0A1J1LU39_9CYAN</name>
<evidence type="ECO:0000313" key="1">
    <source>
        <dbReference type="EMBL" id="CUR35530.1"/>
    </source>
</evidence>
<dbReference type="STRING" id="671072.PL9214670156"/>
<accession>A0A1J1LU39</accession>
<gene>
    <name evidence="1" type="ORF">PL9214670156</name>
</gene>
<dbReference type="EMBL" id="CZDF01000174">
    <property type="protein sequence ID" value="CUR35530.1"/>
    <property type="molecule type" value="Genomic_DNA"/>
</dbReference>